<dbReference type="OrthoDB" id="3034869at2"/>
<reference evidence="3 4" key="1">
    <citation type="submission" date="2019-02" db="EMBL/GenBank/DDBJ databases">
        <title>Closed genome of Sporomusa termitida DSM 4440.</title>
        <authorList>
            <person name="Poehlein A."/>
            <person name="Daniel R."/>
        </authorList>
    </citation>
    <scope>NUCLEOTIDE SEQUENCE [LARGE SCALE GENOMIC DNA]</scope>
    <source>
        <strain evidence="3 4">DSM 4440</strain>
    </source>
</reference>
<evidence type="ECO:0000259" key="2">
    <source>
        <dbReference type="Pfam" id="PF13240"/>
    </source>
</evidence>
<dbReference type="Pfam" id="PF13240">
    <property type="entry name" value="Zn_Ribbon_1"/>
    <property type="match status" value="1"/>
</dbReference>
<keyword evidence="1" id="KW-0472">Membrane</keyword>
<evidence type="ECO:0000313" key="3">
    <source>
        <dbReference type="EMBL" id="QDR81144.1"/>
    </source>
</evidence>
<feature type="transmembrane region" description="Helical" evidence="1">
    <location>
        <begin position="82"/>
        <end position="115"/>
    </location>
</feature>
<gene>
    <name evidence="3" type="ORF">SPTER_25170</name>
</gene>
<evidence type="ECO:0000313" key="4">
    <source>
        <dbReference type="Proteomes" id="UP000320776"/>
    </source>
</evidence>
<dbReference type="InterPro" id="IPR026870">
    <property type="entry name" value="Zinc_ribbon_dom"/>
</dbReference>
<keyword evidence="1" id="KW-1133">Transmembrane helix</keyword>
<name>A0A517DUW2_9FIRM</name>
<dbReference type="KEGG" id="sted:SPTER_25170"/>
<feature type="domain" description="Zinc-ribbon" evidence="2">
    <location>
        <begin position="3"/>
        <end position="24"/>
    </location>
</feature>
<dbReference type="EMBL" id="CP036259">
    <property type="protein sequence ID" value="QDR81144.1"/>
    <property type="molecule type" value="Genomic_DNA"/>
</dbReference>
<protein>
    <recommendedName>
        <fullName evidence="2">Zinc-ribbon domain-containing protein</fullName>
    </recommendedName>
</protein>
<accession>A0A517DUW2</accession>
<sequence>MECPNCSAQIEAEAGSCPHCGHELAVKVLSRQERDNFAGITIEDRAYSEGRSRYTDYDAGNRNKVKGVNIAFESSGWTGKLIVAAIFALLIFFFLPLLLFILLAVGAVLVTVWLLRLFRR</sequence>
<keyword evidence="1" id="KW-0812">Transmembrane</keyword>
<organism evidence="3 4">
    <name type="scientific">Sporomusa termitida</name>
    <dbReference type="NCBI Taxonomy" id="2377"/>
    <lineage>
        <taxon>Bacteria</taxon>
        <taxon>Bacillati</taxon>
        <taxon>Bacillota</taxon>
        <taxon>Negativicutes</taxon>
        <taxon>Selenomonadales</taxon>
        <taxon>Sporomusaceae</taxon>
        <taxon>Sporomusa</taxon>
    </lineage>
</organism>
<evidence type="ECO:0000256" key="1">
    <source>
        <dbReference type="SAM" id="Phobius"/>
    </source>
</evidence>
<keyword evidence="4" id="KW-1185">Reference proteome</keyword>
<proteinExistence type="predicted"/>
<dbReference type="RefSeq" id="WP_144350678.1">
    <property type="nucleotide sequence ID" value="NZ_CP036259.1"/>
</dbReference>
<dbReference type="Proteomes" id="UP000320776">
    <property type="component" value="Chromosome"/>
</dbReference>
<dbReference type="AlphaFoldDB" id="A0A517DUW2"/>